<evidence type="ECO:0000313" key="4">
    <source>
        <dbReference type="EMBL" id="MDN3203702.1"/>
    </source>
</evidence>
<dbReference type="PANTHER" id="PTHR35089">
    <property type="entry name" value="CHAPERONE PROTEIN SKP"/>
    <property type="match status" value="1"/>
</dbReference>
<feature type="chain" id="PRO_5046942051" evidence="3">
    <location>
        <begin position="26"/>
        <end position="200"/>
    </location>
</feature>
<dbReference type="EMBL" id="JAUEPH010000002">
    <property type="protein sequence ID" value="MDN3203702.1"/>
    <property type="molecule type" value="Genomic_DNA"/>
</dbReference>
<protein>
    <submittedName>
        <fullName evidence="4">OmpH family outer membrane protein</fullName>
    </submittedName>
</protein>
<keyword evidence="2 3" id="KW-0732">Signal</keyword>
<evidence type="ECO:0000256" key="1">
    <source>
        <dbReference type="ARBA" id="ARBA00009091"/>
    </source>
</evidence>
<dbReference type="RefSeq" id="WP_289999261.1">
    <property type="nucleotide sequence ID" value="NZ_JAUEPH010000002.1"/>
</dbReference>
<dbReference type="SMART" id="SM00935">
    <property type="entry name" value="OmpH"/>
    <property type="match status" value="1"/>
</dbReference>
<dbReference type="SUPFAM" id="SSF111384">
    <property type="entry name" value="OmpH-like"/>
    <property type="match status" value="1"/>
</dbReference>
<dbReference type="InterPro" id="IPR005632">
    <property type="entry name" value="Chaperone_Skp"/>
</dbReference>
<comment type="similarity">
    <text evidence="1">Belongs to the Skp family.</text>
</comment>
<evidence type="ECO:0000256" key="3">
    <source>
        <dbReference type="SAM" id="SignalP"/>
    </source>
</evidence>
<proteinExistence type="inferred from homology"/>
<organism evidence="4 5">
    <name type="scientific">Algoriphagus sediminis</name>
    <dbReference type="NCBI Taxonomy" id="3057113"/>
    <lineage>
        <taxon>Bacteria</taxon>
        <taxon>Pseudomonadati</taxon>
        <taxon>Bacteroidota</taxon>
        <taxon>Cytophagia</taxon>
        <taxon>Cytophagales</taxon>
        <taxon>Cyclobacteriaceae</taxon>
        <taxon>Algoriphagus</taxon>
    </lineage>
</organism>
<dbReference type="PANTHER" id="PTHR35089:SF1">
    <property type="entry name" value="CHAPERONE PROTEIN SKP"/>
    <property type="match status" value="1"/>
</dbReference>
<keyword evidence="5" id="KW-1185">Reference proteome</keyword>
<feature type="signal peptide" evidence="3">
    <location>
        <begin position="1"/>
        <end position="25"/>
    </location>
</feature>
<evidence type="ECO:0000256" key="2">
    <source>
        <dbReference type="ARBA" id="ARBA00022729"/>
    </source>
</evidence>
<evidence type="ECO:0000313" key="5">
    <source>
        <dbReference type="Proteomes" id="UP001171916"/>
    </source>
</evidence>
<dbReference type="PROSITE" id="PS51257">
    <property type="entry name" value="PROKAR_LIPOPROTEIN"/>
    <property type="match status" value="1"/>
</dbReference>
<gene>
    <name evidence="4" type="ORF">QVH07_06060</name>
</gene>
<dbReference type="Proteomes" id="UP001171916">
    <property type="component" value="Unassembled WGS sequence"/>
</dbReference>
<reference evidence="4" key="1">
    <citation type="submission" date="2023-06" db="EMBL/GenBank/DDBJ databases">
        <title>Robiginitalea aurantiacus sp. nov. and Algoriphagus sediminis sp. nov., isolated from coastal sediment.</title>
        <authorList>
            <person name="Zhou Z.Y."/>
            <person name="An J."/>
            <person name="Jia Y.W."/>
            <person name="Du Z.J."/>
        </authorList>
    </citation>
    <scope>NUCLEOTIDE SEQUENCE</scope>
    <source>
        <strain evidence="4">C2-7</strain>
    </source>
</reference>
<dbReference type="Pfam" id="PF03938">
    <property type="entry name" value="OmpH"/>
    <property type="match status" value="1"/>
</dbReference>
<dbReference type="Gene3D" id="3.30.910.20">
    <property type="entry name" value="Skp domain"/>
    <property type="match status" value="1"/>
</dbReference>
<name>A0ABT7YB12_9BACT</name>
<dbReference type="InterPro" id="IPR024930">
    <property type="entry name" value="Skp_dom_sf"/>
</dbReference>
<sequence length="200" mass="22739">MKKSFRILSLLLLFGITLYSCNQPASSDSAETTETESSVSISDLNIAYVSTDSVINKYEYFKLKSEEITEKGKRFETELQSRAQGFEREVANFQQSANNMTQNQALAKQDELVKKEQNLMTYRNNIMQELSADEANLYNEVYEEIQTFMEGFAKENGYSMILSKTRGGAVWYANESIDVTEAVIEGLNKAYNENKTDSVK</sequence>
<accession>A0ABT7YB12</accession>
<comment type="caution">
    <text evidence="4">The sequence shown here is derived from an EMBL/GenBank/DDBJ whole genome shotgun (WGS) entry which is preliminary data.</text>
</comment>